<evidence type="ECO:0000313" key="3">
    <source>
        <dbReference type="Proteomes" id="UP000004221"/>
    </source>
</evidence>
<sequence length="138" mass="15790">MVKGKAIICDLDGTLAILEGRGPFEYERCDTDLPSEAVVELLRAMGAAGHTVIFVSGREDSCREKTVSWINRLSLPSEKLFMRKTGDFRKDVIVKREIYEKEIKEHYNVCFVLEDRNQAVRMWRSLGLPCFQVAEGDF</sequence>
<evidence type="ECO:0000259" key="1">
    <source>
        <dbReference type="Pfam" id="PF25109"/>
    </source>
</evidence>
<dbReference type="InterPro" id="IPR056782">
    <property type="entry name" value="HAD_PNKP"/>
</dbReference>
<evidence type="ECO:0000313" key="2">
    <source>
        <dbReference type="EMBL" id="CCF82380.1"/>
    </source>
</evidence>
<dbReference type="Proteomes" id="UP000004221">
    <property type="component" value="Unassembled WGS sequence"/>
</dbReference>
<feature type="domain" description="Polynucleotide kinase PNKP phosphatase" evidence="1">
    <location>
        <begin position="5"/>
        <end position="138"/>
    </location>
</feature>
<dbReference type="RefSeq" id="WP_008474509.1">
    <property type="nucleotide sequence ID" value="NZ_CAGS01000007.1"/>
</dbReference>
<accession>I4ECG8</accession>
<dbReference type="AlphaFoldDB" id="I4ECG8"/>
<dbReference type="EC" id="2.7.1.78" evidence="2"/>
<dbReference type="Gene3D" id="3.40.50.1000">
    <property type="entry name" value="HAD superfamily/HAD-like"/>
    <property type="match status" value="1"/>
</dbReference>
<dbReference type="InterPro" id="IPR036412">
    <property type="entry name" value="HAD-like_sf"/>
</dbReference>
<dbReference type="EMBL" id="CAGS01000007">
    <property type="protein sequence ID" value="CCF82380.1"/>
    <property type="molecule type" value="Genomic_DNA"/>
</dbReference>
<protein>
    <submittedName>
        <fullName evidence="2">Polynucleotide kinase</fullName>
        <ecNumber evidence="2">2.7.1.78</ecNumber>
    </submittedName>
</protein>
<organism evidence="2 3">
    <name type="scientific">Nitrolancea hollandica Lb</name>
    <dbReference type="NCBI Taxonomy" id="1129897"/>
    <lineage>
        <taxon>Bacteria</taxon>
        <taxon>Pseudomonadati</taxon>
        <taxon>Thermomicrobiota</taxon>
        <taxon>Thermomicrobia</taxon>
        <taxon>Sphaerobacterales</taxon>
        <taxon>Sphaerobacterineae</taxon>
        <taxon>Sphaerobacteraceae</taxon>
        <taxon>Nitrolancea</taxon>
    </lineage>
</organism>
<name>I4ECG8_9BACT</name>
<dbReference type="InterPro" id="IPR023214">
    <property type="entry name" value="HAD_sf"/>
</dbReference>
<gene>
    <name evidence="2" type="ORF">NITHO_1040003</name>
</gene>
<reference evidence="2 3" key="1">
    <citation type="journal article" date="2012" name="ISME J.">
        <title>Nitrification expanded: discovery, physiology and genomics of a nitrite-oxidizing bacterium from the phylum Chloroflexi.</title>
        <authorList>
            <person name="Sorokin D.Y."/>
            <person name="Lucker S."/>
            <person name="Vejmelkova D."/>
            <person name="Kostrikina N.A."/>
            <person name="Kleerebezem R."/>
            <person name="Rijpstra W.I."/>
            <person name="Damste J.S."/>
            <person name="Le Paslier D."/>
            <person name="Muyzer G."/>
            <person name="Wagner M."/>
            <person name="van Loosdrecht M.C."/>
            <person name="Daims H."/>
        </authorList>
    </citation>
    <scope>NUCLEOTIDE SEQUENCE [LARGE SCALE GENOMIC DNA]</scope>
    <source>
        <strain evidence="3">none</strain>
    </source>
</reference>
<dbReference type="GO" id="GO:0051734">
    <property type="term" value="F:ATP-dependent polynucleotide 5'-hydroxyl-kinase activity"/>
    <property type="evidence" value="ECO:0007669"/>
    <property type="project" value="UniProtKB-EC"/>
</dbReference>
<keyword evidence="2" id="KW-0808">Transferase</keyword>
<dbReference type="Pfam" id="PF25109">
    <property type="entry name" value="HAD_PNKP"/>
    <property type="match status" value="1"/>
</dbReference>
<dbReference type="SUPFAM" id="SSF56784">
    <property type="entry name" value="HAD-like"/>
    <property type="match status" value="1"/>
</dbReference>
<keyword evidence="3" id="KW-1185">Reference proteome</keyword>
<proteinExistence type="predicted"/>
<comment type="caution">
    <text evidence="2">The sequence shown here is derived from an EMBL/GenBank/DDBJ whole genome shotgun (WGS) entry which is preliminary data.</text>
</comment>
<dbReference type="OrthoDB" id="9805698at2"/>
<keyword evidence="2" id="KW-0418">Kinase</keyword>